<reference evidence="1" key="1">
    <citation type="journal article" date="2011" name="Genome Biol.">
        <title>The draft genome of the carcinogenic human liver fluke Clonorchis sinensis.</title>
        <authorList>
            <person name="Wang X."/>
            <person name="Chen W."/>
            <person name="Huang Y."/>
            <person name="Sun J."/>
            <person name="Men J."/>
            <person name="Liu H."/>
            <person name="Luo F."/>
            <person name="Guo L."/>
            <person name="Lv X."/>
            <person name="Deng C."/>
            <person name="Zhou C."/>
            <person name="Fan Y."/>
            <person name="Li X."/>
            <person name="Huang L."/>
            <person name="Hu Y."/>
            <person name="Liang C."/>
            <person name="Hu X."/>
            <person name="Xu J."/>
            <person name="Yu X."/>
        </authorList>
    </citation>
    <scope>NUCLEOTIDE SEQUENCE [LARGE SCALE GENOMIC DNA]</scope>
    <source>
        <strain evidence="1">Henan</strain>
    </source>
</reference>
<dbReference type="AlphaFoldDB" id="H2KTY0"/>
<protein>
    <submittedName>
        <fullName evidence="1">Uncharacterized protein</fullName>
    </submittedName>
</protein>
<name>H2KTY0_CLOSI</name>
<gene>
    <name evidence="1" type="ORF">CLF_106757</name>
</gene>
<accession>H2KTY0</accession>
<evidence type="ECO:0000313" key="2">
    <source>
        <dbReference type="Proteomes" id="UP000008909"/>
    </source>
</evidence>
<organism evidence="1 2">
    <name type="scientific">Clonorchis sinensis</name>
    <name type="common">Chinese liver fluke</name>
    <dbReference type="NCBI Taxonomy" id="79923"/>
    <lineage>
        <taxon>Eukaryota</taxon>
        <taxon>Metazoa</taxon>
        <taxon>Spiralia</taxon>
        <taxon>Lophotrochozoa</taxon>
        <taxon>Platyhelminthes</taxon>
        <taxon>Trematoda</taxon>
        <taxon>Digenea</taxon>
        <taxon>Opisthorchiida</taxon>
        <taxon>Opisthorchiata</taxon>
        <taxon>Opisthorchiidae</taxon>
        <taxon>Clonorchis</taxon>
    </lineage>
</organism>
<sequence>MTERQFIHQIVVLSDELNTSKNSSAILLQQPLEEPSRPEWNIDNSLPPPTEIQRVISILQRDMAPGSDGLPPALFKRGGEVLVNCLTTILQKIWNDNRIPAELSSSTVIPVF</sequence>
<dbReference type="Proteomes" id="UP000008909">
    <property type="component" value="Unassembled WGS sequence"/>
</dbReference>
<dbReference type="EMBL" id="DF143962">
    <property type="protein sequence ID" value="GAA36647.1"/>
    <property type="molecule type" value="Genomic_DNA"/>
</dbReference>
<proteinExistence type="predicted"/>
<evidence type="ECO:0000313" key="1">
    <source>
        <dbReference type="EMBL" id="GAA36647.1"/>
    </source>
</evidence>
<keyword evidence="2" id="KW-1185">Reference proteome</keyword>